<feature type="region of interest" description="Disordered" evidence="1">
    <location>
        <begin position="305"/>
        <end position="325"/>
    </location>
</feature>
<evidence type="ECO:0000259" key="2">
    <source>
        <dbReference type="PROSITE" id="PS50943"/>
    </source>
</evidence>
<dbReference type="PANTHER" id="PTHR35010">
    <property type="entry name" value="BLL4672 PROTEIN-RELATED"/>
    <property type="match status" value="1"/>
</dbReference>
<dbReference type="GO" id="GO:0003677">
    <property type="term" value="F:DNA binding"/>
    <property type="evidence" value="ECO:0007669"/>
    <property type="project" value="InterPro"/>
</dbReference>
<feature type="region of interest" description="Disordered" evidence="1">
    <location>
        <begin position="1"/>
        <end position="33"/>
    </location>
</feature>
<dbReference type="SUPFAM" id="SSF47413">
    <property type="entry name" value="lambda repressor-like DNA-binding domains"/>
    <property type="match status" value="1"/>
</dbReference>
<accession>A0A940WKS0</accession>
<dbReference type="Gene3D" id="1.10.260.40">
    <property type="entry name" value="lambda repressor-like DNA-binding domains"/>
    <property type="match status" value="1"/>
</dbReference>
<dbReference type="Proteomes" id="UP000674234">
    <property type="component" value="Unassembled WGS sequence"/>
</dbReference>
<evidence type="ECO:0000313" key="3">
    <source>
        <dbReference type="EMBL" id="MBP2702936.1"/>
    </source>
</evidence>
<gene>
    <name evidence="3" type="ORF">JOL79_03860</name>
</gene>
<dbReference type="PANTHER" id="PTHR35010:SF2">
    <property type="entry name" value="BLL4672 PROTEIN"/>
    <property type="match status" value="1"/>
</dbReference>
<organism evidence="3 4">
    <name type="scientific">Microbispora oryzae</name>
    <dbReference type="NCBI Taxonomy" id="2806554"/>
    <lineage>
        <taxon>Bacteria</taxon>
        <taxon>Bacillati</taxon>
        <taxon>Actinomycetota</taxon>
        <taxon>Actinomycetes</taxon>
        <taxon>Streptosporangiales</taxon>
        <taxon>Streptosporangiaceae</taxon>
        <taxon>Microbispora</taxon>
    </lineage>
</organism>
<dbReference type="Pfam" id="PF13560">
    <property type="entry name" value="HTH_31"/>
    <property type="match status" value="1"/>
</dbReference>
<comment type="caution">
    <text evidence="3">The sequence shown here is derived from an EMBL/GenBank/DDBJ whole genome shotgun (WGS) entry which is preliminary data.</text>
</comment>
<keyword evidence="4" id="KW-1185">Reference proteome</keyword>
<evidence type="ECO:0000313" key="4">
    <source>
        <dbReference type="Proteomes" id="UP000674234"/>
    </source>
</evidence>
<reference evidence="3" key="1">
    <citation type="submission" date="2021-02" db="EMBL/GenBank/DDBJ databases">
        <title>Draft genome sequence of Microbispora sp. RL4-1S isolated from rice leaves in Thailand.</title>
        <authorList>
            <person name="Muangham S."/>
            <person name="Duangmal K."/>
        </authorList>
    </citation>
    <scope>NUCLEOTIDE SEQUENCE</scope>
    <source>
        <strain evidence="3">RL4-1S</strain>
    </source>
</reference>
<name>A0A940WKS0_9ACTN</name>
<sequence>MPVASAGSRQISHSPGERGAARATQHGPEPAYGRNVNLIGEYLRARRELIRPEDVGLPGNGHRRVPGLRRDELAMLAGISTEYYTRLEQGRDRRPSPQVLDAIARALGLDEDATAHLHTLGAPEEPRRRRPGRVRAGVQDLLDAWHDTPAYVQGPFQDVLAANRLAVALSPIFAPGTNILRSVLLDPAVQEFLPGWQNRVSSLIAALRVMVGPDVNDPRLTDLVGELSVKSDLFRRLWSRHDAKPHPGGGAHRLRHPIVGDLELHYEKFAVTGADGQLLVVYHAEPGSPSADALILLGSLPQEAAPLPPHTAERLKPRTHTHPPR</sequence>
<dbReference type="Pfam" id="PF17765">
    <property type="entry name" value="MLTR_LBD"/>
    <property type="match status" value="1"/>
</dbReference>
<dbReference type="SMART" id="SM00530">
    <property type="entry name" value="HTH_XRE"/>
    <property type="match status" value="1"/>
</dbReference>
<feature type="domain" description="HTH cro/C1-type" evidence="2">
    <location>
        <begin position="67"/>
        <end position="114"/>
    </location>
</feature>
<dbReference type="AlphaFoldDB" id="A0A940WKS0"/>
<evidence type="ECO:0000256" key="1">
    <source>
        <dbReference type="SAM" id="MobiDB-lite"/>
    </source>
</evidence>
<protein>
    <submittedName>
        <fullName evidence="3">Helix-turn-helix domain-containing protein</fullName>
    </submittedName>
</protein>
<dbReference type="InterPro" id="IPR010982">
    <property type="entry name" value="Lambda_DNA-bd_dom_sf"/>
</dbReference>
<dbReference type="Gene3D" id="3.30.450.180">
    <property type="match status" value="1"/>
</dbReference>
<proteinExistence type="predicted"/>
<dbReference type="InterPro" id="IPR041413">
    <property type="entry name" value="MLTR_LBD"/>
</dbReference>
<dbReference type="InterPro" id="IPR001387">
    <property type="entry name" value="Cro/C1-type_HTH"/>
</dbReference>
<dbReference type="PROSITE" id="PS50943">
    <property type="entry name" value="HTH_CROC1"/>
    <property type="match status" value="1"/>
</dbReference>
<dbReference type="EMBL" id="JAFCNB010000002">
    <property type="protein sequence ID" value="MBP2702936.1"/>
    <property type="molecule type" value="Genomic_DNA"/>
</dbReference>
<dbReference type="CDD" id="cd00093">
    <property type="entry name" value="HTH_XRE"/>
    <property type="match status" value="1"/>
</dbReference>